<evidence type="ECO:0000313" key="2">
    <source>
        <dbReference type="EMBL" id="MFB9575844.1"/>
    </source>
</evidence>
<protein>
    <submittedName>
        <fullName evidence="2">Uncharacterized protein</fullName>
    </submittedName>
</protein>
<evidence type="ECO:0000313" key="3">
    <source>
        <dbReference type="Proteomes" id="UP001589710"/>
    </source>
</evidence>
<reference evidence="2 3" key="1">
    <citation type="submission" date="2024-09" db="EMBL/GenBank/DDBJ databases">
        <authorList>
            <person name="Sun Q."/>
            <person name="Mori K."/>
        </authorList>
    </citation>
    <scope>NUCLEOTIDE SEQUENCE [LARGE SCALE GENOMIC DNA]</scope>
    <source>
        <strain evidence="2 3">JCM 3331</strain>
    </source>
</reference>
<dbReference type="RefSeq" id="WP_345513946.1">
    <property type="nucleotide sequence ID" value="NZ_BAAAXD010000027.1"/>
</dbReference>
<proteinExistence type="predicted"/>
<organism evidence="2 3">
    <name type="scientific">Streptomyces yanii</name>
    <dbReference type="NCBI Taxonomy" id="78510"/>
    <lineage>
        <taxon>Bacteria</taxon>
        <taxon>Bacillati</taxon>
        <taxon>Actinomycetota</taxon>
        <taxon>Actinomycetes</taxon>
        <taxon>Kitasatosporales</taxon>
        <taxon>Streptomycetaceae</taxon>
        <taxon>Streptomyces</taxon>
    </lineage>
</organism>
<keyword evidence="3" id="KW-1185">Reference proteome</keyword>
<dbReference type="EMBL" id="JBHMCG010000115">
    <property type="protein sequence ID" value="MFB9575844.1"/>
    <property type="molecule type" value="Genomic_DNA"/>
</dbReference>
<comment type="caution">
    <text evidence="2">The sequence shown here is derived from an EMBL/GenBank/DDBJ whole genome shotgun (WGS) entry which is preliminary data.</text>
</comment>
<feature type="region of interest" description="Disordered" evidence="1">
    <location>
        <begin position="82"/>
        <end position="137"/>
    </location>
</feature>
<accession>A0ABV5RG48</accession>
<feature type="compositionally biased region" description="Basic and acidic residues" evidence="1">
    <location>
        <begin position="106"/>
        <end position="117"/>
    </location>
</feature>
<dbReference type="Proteomes" id="UP001589710">
    <property type="component" value="Unassembled WGS sequence"/>
</dbReference>
<gene>
    <name evidence="2" type="ORF">ACFFTL_27065</name>
</gene>
<name>A0ABV5RG48_9ACTN</name>
<evidence type="ECO:0000256" key="1">
    <source>
        <dbReference type="SAM" id="MobiDB-lite"/>
    </source>
</evidence>
<sequence length="137" mass="14442">MGGVRAGGGGAGTGAGSGGLFVRLRVRDVHREAFRDSDCHDAVGEREARPHTFCARRGFADAHRTFGLRSGRGLRAADEEARTAEVAGGTAPARQQRAGRKARRRGAAEPEPWHEPAARAATSDAGPRVERCGMAAR</sequence>